<name>A0A9D4ALI0_9SAUR</name>
<evidence type="ECO:0000313" key="2">
    <source>
        <dbReference type="EMBL" id="KAH1164817.1"/>
    </source>
</evidence>
<evidence type="ECO:0008006" key="4">
    <source>
        <dbReference type="Google" id="ProtNLM"/>
    </source>
</evidence>
<proteinExistence type="predicted"/>
<reference evidence="2" key="1">
    <citation type="submission" date="2021-09" db="EMBL/GenBank/DDBJ databases">
        <title>The genome of Mauremys mutica provides insights into the evolution of semi-aquatic lifestyle.</title>
        <authorList>
            <person name="Gong S."/>
            <person name="Gao Y."/>
        </authorList>
    </citation>
    <scope>NUCLEOTIDE SEQUENCE</scope>
    <source>
        <strain evidence="2">MM-2020</strain>
        <tissue evidence="2">Muscle</tissue>
    </source>
</reference>
<feature type="region of interest" description="Disordered" evidence="1">
    <location>
        <begin position="1"/>
        <end position="74"/>
    </location>
</feature>
<evidence type="ECO:0000256" key="1">
    <source>
        <dbReference type="SAM" id="MobiDB-lite"/>
    </source>
</evidence>
<protein>
    <recommendedName>
        <fullName evidence="4">Ubiquitin-like protease family profile domain-containing protein</fullName>
    </recommendedName>
</protein>
<dbReference type="SUPFAM" id="SSF54001">
    <property type="entry name" value="Cysteine proteinases"/>
    <property type="match status" value="1"/>
</dbReference>
<dbReference type="InterPro" id="IPR038765">
    <property type="entry name" value="Papain-like_cys_pep_sf"/>
</dbReference>
<gene>
    <name evidence="2" type="ORF">KIL84_004014</name>
</gene>
<evidence type="ECO:0000313" key="3">
    <source>
        <dbReference type="Proteomes" id="UP000827986"/>
    </source>
</evidence>
<dbReference type="Proteomes" id="UP000827986">
    <property type="component" value="Unassembled WGS sequence"/>
</dbReference>
<feature type="compositionally biased region" description="Polar residues" evidence="1">
    <location>
        <begin position="41"/>
        <end position="50"/>
    </location>
</feature>
<accession>A0A9D4ALI0</accession>
<comment type="caution">
    <text evidence="2">The sequence shown here is derived from an EMBL/GenBank/DDBJ whole genome shotgun (WGS) entry which is preliminary data.</text>
</comment>
<dbReference type="AlphaFoldDB" id="A0A9D4ALI0"/>
<dbReference type="Gene3D" id="3.40.395.10">
    <property type="entry name" value="Adenoviral Proteinase, Chain A"/>
    <property type="match status" value="1"/>
</dbReference>
<sequence>PPTLAAESKSEGKIGTEIAVGDTEPETPTEEIRKVDGAGSHDSTVENTEVTAMEEKESRGQDVSYNDTSDADDSFDDMLTEELEDSQWLQKVKLVMTSKHTERLEAKVRNIKLYGSSFHCLKPRSWISDEVIDAYLSCVVEKADGKVEAISAVVSTTILSGRATQMKVKSELLQNDILLLPYHTPGQWVIAIALMEKKELLIIDPLCDEIRYERTCLRNW</sequence>
<dbReference type="EMBL" id="JAHDVG010000516">
    <property type="protein sequence ID" value="KAH1164817.1"/>
    <property type="molecule type" value="Genomic_DNA"/>
</dbReference>
<organism evidence="2 3">
    <name type="scientific">Mauremys mutica</name>
    <name type="common">yellowpond turtle</name>
    <dbReference type="NCBI Taxonomy" id="74926"/>
    <lineage>
        <taxon>Eukaryota</taxon>
        <taxon>Metazoa</taxon>
        <taxon>Chordata</taxon>
        <taxon>Craniata</taxon>
        <taxon>Vertebrata</taxon>
        <taxon>Euteleostomi</taxon>
        <taxon>Archelosauria</taxon>
        <taxon>Testudinata</taxon>
        <taxon>Testudines</taxon>
        <taxon>Cryptodira</taxon>
        <taxon>Durocryptodira</taxon>
        <taxon>Testudinoidea</taxon>
        <taxon>Geoemydidae</taxon>
        <taxon>Geoemydinae</taxon>
        <taxon>Mauremys</taxon>
    </lineage>
</organism>
<feature type="non-terminal residue" evidence="2">
    <location>
        <position position="1"/>
    </location>
</feature>
<keyword evidence="3" id="KW-1185">Reference proteome</keyword>
<feature type="non-terminal residue" evidence="2">
    <location>
        <position position="220"/>
    </location>
</feature>